<dbReference type="GO" id="GO:0012505">
    <property type="term" value="C:endomembrane system"/>
    <property type="evidence" value="ECO:0007669"/>
    <property type="project" value="UniProtKB-SubCell"/>
</dbReference>
<proteinExistence type="predicted"/>
<evidence type="ECO:0000256" key="4">
    <source>
        <dbReference type="ARBA" id="ARBA00023136"/>
    </source>
</evidence>
<comment type="subcellular location">
    <subcellularLocation>
        <location evidence="1">Endomembrane system</location>
        <topology evidence="1">Multi-pass membrane protein</topology>
    </subcellularLocation>
</comment>
<feature type="domain" description="DUF1232" evidence="5">
    <location>
        <begin position="37"/>
        <end position="71"/>
    </location>
</feature>
<dbReference type="EMBL" id="JACHEN010000003">
    <property type="protein sequence ID" value="MBB6214657.1"/>
    <property type="molecule type" value="Genomic_DNA"/>
</dbReference>
<reference evidence="6 7" key="1">
    <citation type="submission" date="2020-08" db="EMBL/GenBank/DDBJ databases">
        <title>Genomic Encyclopedia of Type Strains, Phase IV (KMG-IV): sequencing the most valuable type-strain genomes for metagenomic binning, comparative biology and taxonomic classification.</title>
        <authorList>
            <person name="Goeker M."/>
        </authorList>
    </citation>
    <scope>NUCLEOTIDE SEQUENCE [LARGE SCALE GENOMIC DNA]</scope>
    <source>
        <strain evidence="6 7">DSM 103526</strain>
    </source>
</reference>
<comment type="caution">
    <text evidence="6">The sequence shown here is derived from an EMBL/GenBank/DDBJ whole genome shotgun (WGS) entry which is preliminary data.</text>
</comment>
<keyword evidence="3" id="KW-1133">Transmembrane helix</keyword>
<keyword evidence="2" id="KW-0812">Transmembrane</keyword>
<gene>
    <name evidence="6" type="ORF">HNQ80_000740</name>
</gene>
<sequence>MKGKERNEILIVIKRLPKYTKLVYHLYKASFVTRKQKLLLSTAMGYLISPIELIPGFIPVMGQVDDLIIVLTILKRVLKANKNEMIQDLLLKQGLTLESIDEDIRISMEVAKGMMRKAGRFMGRSLLWTGKASISFGKKVFGRKSKKNMEIEKES</sequence>
<evidence type="ECO:0000256" key="3">
    <source>
        <dbReference type="ARBA" id="ARBA00022989"/>
    </source>
</evidence>
<keyword evidence="7" id="KW-1185">Reference proteome</keyword>
<evidence type="ECO:0000256" key="1">
    <source>
        <dbReference type="ARBA" id="ARBA00004127"/>
    </source>
</evidence>
<evidence type="ECO:0000313" key="7">
    <source>
        <dbReference type="Proteomes" id="UP000579281"/>
    </source>
</evidence>
<dbReference type="AlphaFoldDB" id="A0A841KMJ1"/>
<keyword evidence="4" id="KW-0472">Membrane</keyword>
<accession>A0A841KMJ1</accession>
<dbReference type="Pfam" id="PF06803">
    <property type="entry name" value="DUF1232"/>
    <property type="match status" value="1"/>
</dbReference>
<dbReference type="RefSeq" id="WP_184308296.1">
    <property type="nucleotide sequence ID" value="NZ_JACHEN010000003.1"/>
</dbReference>
<name>A0A841KMJ1_9FIRM</name>
<dbReference type="InterPro" id="IPR010652">
    <property type="entry name" value="DUF1232"/>
</dbReference>
<evidence type="ECO:0000256" key="2">
    <source>
        <dbReference type="ARBA" id="ARBA00022692"/>
    </source>
</evidence>
<dbReference type="Proteomes" id="UP000579281">
    <property type="component" value="Unassembled WGS sequence"/>
</dbReference>
<protein>
    <submittedName>
        <fullName evidence="6">Uncharacterized membrane protein YkvA (DUF1232 family)</fullName>
    </submittedName>
</protein>
<evidence type="ECO:0000259" key="5">
    <source>
        <dbReference type="Pfam" id="PF06803"/>
    </source>
</evidence>
<organism evidence="6 7">
    <name type="scientific">Anaerosolibacter carboniphilus</name>
    <dbReference type="NCBI Taxonomy" id="1417629"/>
    <lineage>
        <taxon>Bacteria</taxon>
        <taxon>Bacillati</taxon>
        <taxon>Bacillota</taxon>
        <taxon>Clostridia</taxon>
        <taxon>Peptostreptococcales</taxon>
        <taxon>Thermotaleaceae</taxon>
        <taxon>Anaerosolibacter</taxon>
    </lineage>
</organism>
<evidence type="ECO:0000313" key="6">
    <source>
        <dbReference type="EMBL" id="MBB6214657.1"/>
    </source>
</evidence>